<dbReference type="Pfam" id="PF14815">
    <property type="entry name" value="NUDIX_4"/>
    <property type="match status" value="1"/>
</dbReference>
<keyword evidence="8 14" id="KW-0227">DNA damage</keyword>
<evidence type="ECO:0000256" key="12">
    <source>
        <dbReference type="ARBA" id="ARBA00023204"/>
    </source>
</evidence>
<comment type="cofactor">
    <cofactor evidence="14">
        <name>[4Fe-4S] cluster</name>
        <dbReference type="ChEBI" id="CHEBI:49883"/>
    </cofactor>
    <text evidence="14">Binds 1 [4Fe-4S] cluster.</text>
</comment>
<sequence length="368" mass="41895">MSLNRDIKTEMLLAWYDRNGRTLPWRSDPTPYHVWLSEIMLQQTRVEAVKEYYRRFTEALPDVRALAQAPEEQYMKLWEGLGYYSRVRNLHKAAVQIMEDHGGQMPPTKKELLALSGIGDYTSSAIASIAFGERTPAIDGNLLRVYARMMKEEENIKTGTAKKKAEAWFLKFMPEDRPGDFNQAVMDLGATVCLPNGAPECGRCPWKEFCRAHADGTELRYPVIPPKKERRKEEKTILVLIDETGRIALRKRPEKGLLAGLWEYPAAEGKKSSKEVLSAVRELLGGAAGNSLPSGFDVLDLEFLPKAKHIFSHIEWHMTGFAVWVRKPAAGEVPLQWVTPQELSETYAVPTALVKYTEWIRDRFKITE</sequence>
<dbReference type="InterPro" id="IPR044298">
    <property type="entry name" value="MIG/MutY"/>
</dbReference>
<dbReference type="EMBL" id="FOIL01000024">
    <property type="protein sequence ID" value="SET54827.1"/>
    <property type="molecule type" value="Genomic_DNA"/>
</dbReference>
<gene>
    <name evidence="16" type="ORF">SAMN04487771_102420</name>
</gene>
<evidence type="ECO:0000256" key="1">
    <source>
        <dbReference type="ARBA" id="ARBA00000843"/>
    </source>
</evidence>
<dbReference type="NCBIfam" id="TIGR01084">
    <property type="entry name" value="mutY"/>
    <property type="match status" value="1"/>
</dbReference>
<dbReference type="AlphaFoldDB" id="A0A1I0FA77"/>
<evidence type="ECO:0000256" key="7">
    <source>
        <dbReference type="ARBA" id="ARBA00022723"/>
    </source>
</evidence>
<evidence type="ECO:0000256" key="10">
    <source>
        <dbReference type="ARBA" id="ARBA00023004"/>
    </source>
</evidence>
<evidence type="ECO:0000259" key="15">
    <source>
        <dbReference type="SMART" id="SM00478"/>
    </source>
</evidence>
<keyword evidence="17" id="KW-1185">Reference proteome</keyword>
<dbReference type="SUPFAM" id="SSF55811">
    <property type="entry name" value="Nudix"/>
    <property type="match status" value="1"/>
</dbReference>
<dbReference type="GO" id="GO:0035485">
    <property type="term" value="F:adenine/guanine mispair binding"/>
    <property type="evidence" value="ECO:0007669"/>
    <property type="project" value="TreeGrafter"/>
</dbReference>
<dbReference type="eggNOG" id="COG1194">
    <property type="taxonomic scope" value="Bacteria"/>
</dbReference>
<dbReference type="PANTHER" id="PTHR42944:SF1">
    <property type="entry name" value="ADENINE DNA GLYCOSYLASE"/>
    <property type="match status" value="1"/>
</dbReference>
<dbReference type="SMART" id="SM00478">
    <property type="entry name" value="ENDO3c"/>
    <property type="match status" value="1"/>
</dbReference>
<dbReference type="GO" id="GO:0032357">
    <property type="term" value="F:oxidized purine DNA binding"/>
    <property type="evidence" value="ECO:0007669"/>
    <property type="project" value="TreeGrafter"/>
</dbReference>
<dbReference type="InterPro" id="IPR003265">
    <property type="entry name" value="HhH-GPD_domain"/>
</dbReference>
<keyword evidence="6" id="KW-0004">4Fe-4S</keyword>
<keyword evidence="7" id="KW-0479">Metal-binding</keyword>
<feature type="domain" description="HhH-GPD" evidence="15">
    <location>
        <begin position="40"/>
        <end position="191"/>
    </location>
</feature>
<dbReference type="STRING" id="1526.SAMN02910262_02511"/>
<name>A0A1I0FA77_9FIRM</name>
<evidence type="ECO:0000256" key="14">
    <source>
        <dbReference type="RuleBase" id="RU365096"/>
    </source>
</evidence>
<evidence type="ECO:0000256" key="6">
    <source>
        <dbReference type="ARBA" id="ARBA00022485"/>
    </source>
</evidence>
<evidence type="ECO:0000256" key="8">
    <source>
        <dbReference type="ARBA" id="ARBA00022763"/>
    </source>
</evidence>
<dbReference type="InterPro" id="IPR011257">
    <property type="entry name" value="DNA_glycosylase"/>
</dbReference>
<evidence type="ECO:0000256" key="3">
    <source>
        <dbReference type="ARBA" id="ARBA00008343"/>
    </source>
</evidence>
<keyword evidence="12" id="KW-0234">DNA repair</keyword>
<comment type="catalytic activity">
    <reaction evidence="1 14">
        <text>Hydrolyzes free adenine bases from 7,8-dihydro-8-oxoguanine:adenine mismatched double-stranded DNA, leaving an apurinic site.</text>
        <dbReference type="EC" id="3.2.2.31"/>
    </reaction>
</comment>
<dbReference type="CDD" id="cd03431">
    <property type="entry name" value="NUDIX_DNA_Glycosylase_C-MutY"/>
    <property type="match status" value="1"/>
</dbReference>
<evidence type="ECO:0000256" key="2">
    <source>
        <dbReference type="ARBA" id="ARBA00002933"/>
    </source>
</evidence>
<dbReference type="Gene3D" id="1.10.1670.10">
    <property type="entry name" value="Helix-hairpin-Helix base-excision DNA repair enzymes (C-terminal)"/>
    <property type="match status" value="1"/>
</dbReference>
<evidence type="ECO:0000256" key="13">
    <source>
        <dbReference type="ARBA" id="ARBA00023295"/>
    </source>
</evidence>
<dbReference type="FunFam" id="1.10.340.30:FF:000002">
    <property type="entry name" value="Adenine DNA glycosylase"/>
    <property type="match status" value="1"/>
</dbReference>
<comment type="similarity">
    <text evidence="3 14">Belongs to the Nth/MutY family.</text>
</comment>
<dbReference type="Gene3D" id="1.10.340.30">
    <property type="entry name" value="Hypothetical protein, domain 2"/>
    <property type="match status" value="1"/>
</dbReference>
<reference evidence="16 17" key="1">
    <citation type="submission" date="2016-10" db="EMBL/GenBank/DDBJ databases">
        <authorList>
            <person name="de Groot N.N."/>
        </authorList>
    </citation>
    <scope>NUCLEOTIDE SEQUENCE [LARGE SCALE GENOMIC DNA]</scope>
    <source>
        <strain evidence="16 17">KH1P1</strain>
    </source>
</reference>
<dbReference type="CDD" id="cd00056">
    <property type="entry name" value="ENDO3c"/>
    <property type="match status" value="1"/>
</dbReference>
<evidence type="ECO:0000256" key="5">
    <source>
        <dbReference type="ARBA" id="ARBA00022023"/>
    </source>
</evidence>
<evidence type="ECO:0000313" key="17">
    <source>
        <dbReference type="Proteomes" id="UP000199820"/>
    </source>
</evidence>
<dbReference type="Gene3D" id="3.90.79.10">
    <property type="entry name" value="Nucleoside Triphosphate Pyrophosphohydrolase"/>
    <property type="match status" value="1"/>
</dbReference>
<organism evidence="16 17">
    <name type="scientific">[Clostridium] aminophilum</name>
    <dbReference type="NCBI Taxonomy" id="1526"/>
    <lineage>
        <taxon>Bacteria</taxon>
        <taxon>Bacillati</taxon>
        <taxon>Bacillota</taxon>
        <taxon>Clostridia</taxon>
        <taxon>Lachnospirales</taxon>
        <taxon>Lachnospiraceae</taxon>
    </lineage>
</organism>
<dbReference type="EC" id="3.2.2.31" evidence="4 14"/>
<evidence type="ECO:0000256" key="4">
    <source>
        <dbReference type="ARBA" id="ARBA00012045"/>
    </source>
</evidence>
<comment type="function">
    <text evidence="2">Adenine glycosylase active on G-A mispairs. MutY also corrects error-prone DNA synthesis past GO lesions which are due to the oxidatively damaged form of guanine: 7,8-dihydro-8-oxoguanine (8-oxo-dGTP).</text>
</comment>
<dbReference type="InterPro" id="IPR029119">
    <property type="entry name" value="MutY_C"/>
</dbReference>
<keyword evidence="9" id="KW-0378">Hydrolase</keyword>
<dbReference type="GO" id="GO:0046872">
    <property type="term" value="F:metal ion binding"/>
    <property type="evidence" value="ECO:0007669"/>
    <property type="project" value="UniProtKB-UniRule"/>
</dbReference>
<dbReference type="OrthoDB" id="9802365at2"/>
<keyword evidence="10 14" id="KW-0408">Iron</keyword>
<dbReference type="InterPro" id="IPR005760">
    <property type="entry name" value="A/G_AdeGlyc_MutY"/>
</dbReference>
<dbReference type="GO" id="GO:0051539">
    <property type="term" value="F:4 iron, 4 sulfur cluster binding"/>
    <property type="evidence" value="ECO:0007669"/>
    <property type="project" value="UniProtKB-UniRule"/>
</dbReference>
<dbReference type="Proteomes" id="UP000199820">
    <property type="component" value="Unassembled WGS sequence"/>
</dbReference>
<dbReference type="GO" id="GO:0000701">
    <property type="term" value="F:purine-specific mismatch base pair DNA N-glycosylase activity"/>
    <property type="evidence" value="ECO:0007669"/>
    <property type="project" value="UniProtKB-EC"/>
</dbReference>
<evidence type="ECO:0000256" key="11">
    <source>
        <dbReference type="ARBA" id="ARBA00023014"/>
    </source>
</evidence>
<dbReference type="Pfam" id="PF00730">
    <property type="entry name" value="HhH-GPD"/>
    <property type="match status" value="1"/>
</dbReference>
<evidence type="ECO:0000256" key="9">
    <source>
        <dbReference type="ARBA" id="ARBA00022801"/>
    </source>
</evidence>
<accession>A0A1I0FA77</accession>
<dbReference type="InterPro" id="IPR023170">
    <property type="entry name" value="HhH_base_excis_C"/>
</dbReference>
<protein>
    <recommendedName>
        <fullName evidence="5 14">Adenine DNA glycosylase</fullName>
        <ecNumber evidence="4 14">3.2.2.31</ecNumber>
    </recommendedName>
</protein>
<keyword evidence="11" id="KW-0411">Iron-sulfur</keyword>
<proteinExistence type="inferred from homology"/>
<dbReference type="GO" id="GO:0034039">
    <property type="term" value="F:8-oxo-7,8-dihydroguanine DNA N-glycosylase activity"/>
    <property type="evidence" value="ECO:0007669"/>
    <property type="project" value="TreeGrafter"/>
</dbReference>
<keyword evidence="13 14" id="KW-0326">Glycosidase</keyword>
<dbReference type="RefSeq" id="WP_074649592.1">
    <property type="nucleotide sequence ID" value="NZ_FOIL01000024.1"/>
</dbReference>
<dbReference type="GO" id="GO:0006284">
    <property type="term" value="P:base-excision repair"/>
    <property type="evidence" value="ECO:0007669"/>
    <property type="project" value="UniProtKB-UniRule"/>
</dbReference>
<dbReference type="GO" id="GO:0006298">
    <property type="term" value="P:mismatch repair"/>
    <property type="evidence" value="ECO:0007669"/>
    <property type="project" value="TreeGrafter"/>
</dbReference>
<dbReference type="SUPFAM" id="SSF48150">
    <property type="entry name" value="DNA-glycosylase"/>
    <property type="match status" value="1"/>
</dbReference>
<evidence type="ECO:0000313" key="16">
    <source>
        <dbReference type="EMBL" id="SET54827.1"/>
    </source>
</evidence>
<dbReference type="PANTHER" id="PTHR42944">
    <property type="entry name" value="ADENINE DNA GLYCOSYLASE"/>
    <property type="match status" value="1"/>
</dbReference>
<dbReference type="InterPro" id="IPR015797">
    <property type="entry name" value="NUDIX_hydrolase-like_dom_sf"/>
</dbReference>